<comment type="similarity">
    <text evidence="7">Belongs to the aspartate/glutamate racemases family.</text>
</comment>
<comment type="pathway">
    <text evidence="7">Cell wall biogenesis; peptidoglycan biosynthesis.</text>
</comment>
<dbReference type="SUPFAM" id="SSF53681">
    <property type="entry name" value="Aspartate/glutamate racemase"/>
    <property type="match status" value="2"/>
</dbReference>
<feature type="binding site" evidence="7">
    <location>
        <begin position="76"/>
        <end position="77"/>
    </location>
    <ligand>
        <name>substrate</name>
    </ligand>
</feature>
<comment type="caution">
    <text evidence="8">The sequence shown here is derived from an EMBL/GenBank/DDBJ whole genome shotgun (WGS) entry which is preliminary data.</text>
</comment>
<reference evidence="8 9" key="1">
    <citation type="journal article" date="2016" name="Nat. Commun.">
        <title>Thousands of microbial genomes shed light on interconnected biogeochemical processes in an aquifer system.</title>
        <authorList>
            <person name="Anantharaman K."/>
            <person name="Brown C.T."/>
            <person name="Hug L.A."/>
            <person name="Sharon I."/>
            <person name="Castelle C.J."/>
            <person name="Probst A.J."/>
            <person name="Thomas B.C."/>
            <person name="Singh A."/>
            <person name="Wilkins M.J."/>
            <person name="Karaoz U."/>
            <person name="Brodie E.L."/>
            <person name="Williams K.H."/>
            <person name="Hubbard S.S."/>
            <person name="Banfield J.F."/>
        </authorList>
    </citation>
    <scope>NUCLEOTIDE SEQUENCE [LARGE SCALE GENOMIC DNA]</scope>
</reference>
<dbReference type="STRING" id="1801756.A3C67_00305"/>
<evidence type="ECO:0000256" key="3">
    <source>
        <dbReference type="ARBA" id="ARBA00022960"/>
    </source>
</evidence>
<comment type="function">
    <text evidence="7">Provides the (R)-glutamate required for cell wall biosynthesis.</text>
</comment>
<dbReference type="InterPro" id="IPR004391">
    <property type="entry name" value="Glu_race"/>
</dbReference>
<evidence type="ECO:0000256" key="5">
    <source>
        <dbReference type="ARBA" id="ARBA00023235"/>
    </source>
</evidence>
<dbReference type="EC" id="5.1.1.3" evidence="2 7"/>
<dbReference type="GO" id="GO:0071555">
    <property type="term" value="P:cell wall organization"/>
    <property type="evidence" value="ECO:0007669"/>
    <property type="project" value="UniProtKB-KW"/>
</dbReference>
<dbReference type="Pfam" id="PF01177">
    <property type="entry name" value="Asp_Glu_race"/>
    <property type="match status" value="1"/>
</dbReference>
<accession>A0A1F6W3L8</accession>
<dbReference type="AlphaFoldDB" id="A0A1F6W3L8"/>
<evidence type="ECO:0000256" key="1">
    <source>
        <dbReference type="ARBA" id="ARBA00001602"/>
    </source>
</evidence>
<evidence type="ECO:0000313" key="9">
    <source>
        <dbReference type="Proteomes" id="UP000179275"/>
    </source>
</evidence>
<dbReference type="GO" id="GO:0008881">
    <property type="term" value="F:glutamate racemase activity"/>
    <property type="evidence" value="ECO:0007669"/>
    <property type="project" value="UniProtKB-UniRule"/>
</dbReference>
<organism evidence="8 9">
    <name type="scientific">Candidatus Nomurabacteria bacterium RIFCSPHIGHO2_02_FULL_42_19</name>
    <dbReference type="NCBI Taxonomy" id="1801756"/>
    <lineage>
        <taxon>Bacteria</taxon>
        <taxon>Candidatus Nomuraibacteriota</taxon>
    </lineage>
</organism>
<dbReference type="Proteomes" id="UP000179275">
    <property type="component" value="Unassembled WGS sequence"/>
</dbReference>
<dbReference type="InterPro" id="IPR033134">
    <property type="entry name" value="Asp/Glu_racemase_AS_2"/>
</dbReference>
<keyword evidence="3 7" id="KW-0133">Cell shape</keyword>
<feature type="binding site" evidence="7">
    <location>
        <begin position="186"/>
        <end position="187"/>
    </location>
    <ligand>
        <name>substrate</name>
    </ligand>
</feature>
<keyword evidence="6 7" id="KW-0961">Cell wall biogenesis/degradation</keyword>
<proteinExistence type="inferred from homology"/>
<sequence>MKNNRPIGVFDSGVGGLSVLKELKRLLPNENFIFLADQLYVPYGEKTAKELVKLTSKITDYFIKHHGIKAMVVACNTATCSAIGELRKKYSLPIVGTVPAIKVAAEKTISKTVAVISTPSTSKSAVLKKLIKNYCGGFKIFNIGCKNLEDVVEHGELNSNEVNKLLLKYLQKVKNSKADCLVLGCTHYPFLKFAIKKIIKKPIKLIDGGRAIARQTGSLLANHFLENNEKKAGETLYFTTGNPVKFSKVASKLLRKNIQAKKAVI</sequence>
<evidence type="ECO:0000256" key="7">
    <source>
        <dbReference type="HAMAP-Rule" id="MF_00258"/>
    </source>
</evidence>
<evidence type="ECO:0000256" key="4">
    <source>
        <dbReference type="ARBA" id="ARBA00022984"/>
    </source>
</evidence>
<keyword evidence="5 7" id="KW-0413">Isomerase</keyword>
<evidence type="ECO:0000256" key="6">
    <source>
        <dbReference type="ARBA" id="ARBA00023316"/>
    </source>
</evidence>
<protein>
    <recommendedName>
        <fullName evidence="2 7">Glutamate racemase</fullName>
        <ecNumber evidence="2 7">5.1.1.3</ecNumber>
    </recommendedName>
</protein>
<dbReference type="HAMAP" id="MF_00258">
    <property type="entry name" value="Glu_racemase"/>
    <property type="match status" value="1"/>
</dbReference>
<dbReference type="GO" id="GO:0009252">
    <property type="term" value="P:peptidoglycan biosynthetic process"/>
    <property type="evidence" value="ECO:0007669"/>
    <property type="project" value="UniProtKB-UniRule"/>
</dbReference>
<feature type="binding site" evidence="7">
    <location>
        <begin position="43"/>
        <end position="44"/>
    </location>
    <ligand>
        <name>substrate</name>
    </ligand>
</feature>
<dbReference type="UniPathway" id="UPA00219"/>
<name>A0A1F6W3L8_9BACT</name>
<dbReference type="PROSITE" id="PS00924">
    <property type="entry name" value="ASP_GLU_RACEMASE_2"/>
    <property type="match status" value="1"/>
</dbReference>
<dbReference type="InterPro" id="IPR001920">
    <property type="entry name" value="Asp/Glu_race"/>
</dbReference>
<evidence type="ECO:0000313" key="8">
    <source>
        <dbReference type="EMBL" id="OGI76305.1"/>
    </source>
</evidence>
<keyword evidence="4 7" id="KW-0573">Peptidoglycan synthesis</keyword>
<feature type="active site" description="Proton donor/acceptor" evidence="7">
    <location>
        <position position="185"/>
    </location>
</feature>
<dbReference type="EMBL" id="MFUG01000005">
    <property type="protein sequence ID" value="OGI76305.1"/>
    <property type="molecule type" value="Genomic_DNA"/>
</dbReference>
<dbReference type="Gene3D" id="3.40.50.1860">
    <property type="match status" value="2"/>
</dbReference>
<dbReference type="NCBIfam" id="TIGR00067">
    <property type="entry name" value="glut_race"/>
    <property type="match status" value="1"/>
</dbReference>
<dbReference type="PANTHER" id="PTHR21198">
    <property type="entry name" value="GLUTAMATE RACEMASE"/>
    <property type="match status" value="1"/>
</dbReference>
<feature type="active site" description="Proton donor/acceptor" evidence="7">
    <location>
        <position position="75"/>
    </location>
</feature>
<comment type="catalytic activity">
    <reaction evidence="1 7">
        <text>L-glutamate = D-glutamate</text>
        <dbReference type="Rhea" id="RHEA:12813"/>
        <dbReference type="ChEBI" id="CHEBI:29985"/>
        <dbReference type="ChEBI" id="CHEBI:29986"/>
        <dbReference type="EC" id="5.1.1.3"/>
    </reaction>
</comment>
<feature type="binding site" evidence="7">
    <location>
        <begin position="11"/>
        <end position="12"/>
    </location>
    <ligand>
        <name>substrate</name>
    </ligand>
</feature>
<evidence type="ECO:0000256" key="2">
    <source>
        <dbReference type="ARBA" id="ARBA00013090"/>
    </source>
</evidence>
<dbReference type="GO" id="GO:0008360">
    <property type="term" value="P:regulation of cell shape"/>
    <property type="evidence" value="ECO:0007669"/>
    <property type="project" value="UniProtKB-KW"/>
</dbReference>
<dbReference type="InterPro" id="IPR015942">
    <property type="entry name" value="Asp/Glu/hydantoin_racemase"/>
</dbReference>
<dbReference type="PANTHER" id="PTHR21198:SF3">
    <property type="entry name" value="GLUTAMATE RACEMASE"/>
    <property type="match status" value="1"/>
</dbReference>
<gene>
    <name evidence="7" type="primary">murI</name>
    <name evidence="8" type="ORF">A3C67_00305</name>
</gene>